<accession>A0ACD1GFQ2</accession>
<name>A0ACD1GFQ2_9EURO</name>
<protein>
    <submittedName>
        <fullName evidence="1">Uncharacterized protein</fullName>
    </submittedName>
</protein>
<keyword evidence="2" id="KW-1185">Reference proteome</keyword>
<proteinExistence type="predicted"/>
<dbReference type="EMBL" id="KZ825327">
    <property type="protein sequence ID" value="RAH47911.1"/>
    <property type="molecule type" value="Genomic_DNA"/>
</dbReference>
<dbReference type="Proteomes" id="UP000249057">
    <property type="component" value="Unassembled WGS sequence"/>
</dbReference>
<gene>
    <name evidence="1" type="ORF">BO95DRAFT_461660</name>
</gene>
<reference evidence="1" key="1">
    <citation type="submission" date="2018-02" db="EMBL/GenBank/DDBJ databases">
        <title>The genomes of Aspergillus section Nigri reveals drivers in fungal speciation.</title>
        <authorList>
            <consortium name="DOE Joint Genome Institute"/>
            <person name="Vesth T.C."/>
            <person name="Nybo J."/>
            <person name="Theobald S."/>
            <person name="Brandl J."/>
            <person name="Frisvad J.C."/>
            <person name="Nielsen K.F."/>
            <person name="Lyhne E.K."/>
            <person name="Kogle M.E."/>
            <person name="Kuo A."/>
            <person name="Riley R."/>
            <person name="Clum A."/>
            <person name="Nolan M."/>
            <person name="Lipzen A."/>
            <person name="Salamov A."/>
            <person name="Henrissat B."/>
            <person name="Wiebenga A."/>
            <person name="De vries R.P."/>
            <person name="Grigoriev I.V."/>
            <person name="Mortensen U.H."/>
            <person name="Andersen M.R."/>
            <person name="Baker S.E."/>
        </authorList>
    </citation>
    <scope>NUCLEOTIDE SEQUENCE</scope>
    <source>
        <strain evidence="1">CBS 621.78</strain>
    </source>
</reference>
<organism evidence="1 2">
    <name type="scientific">Aspergillus brunneoviolaceus CBS 621.78</name>
    <dbReference type="NCBI Taxonomy" id="1450534"/>
    <lineage>
        <taxon>Eukaryota</taxon>
        <taxon>Fungi</taxon>
        <taxon>Dikarya</taxon>
        <taxon>Ascomycota</taxon>
        <taxon>Pezizomycotina</taxon>
        <taxon>Eurotiomycetes</taxon>
        <taxon>Eurotiomycetidae</taxon>
        <taxon>Eurotiales</taxon>
        <taxon>Aspergillaceae</taxon>
        <taxon>Aspergillus</taxon>
        <taxon>Aspergillus subgen. Circumdati</taxon>
    </lineage>
</organism>
<sequence length="192" mass="20660">MDLPQISAHLSPTPHAYPTCCLALSSTLVTYLGTILPAHPGFTLSIGSGSGLLEALITLRHGTVTVEGVEVSVAVNRYIDELDMNVVQGTWDLLPRAARAAAWMFVYPREPALVRRYLDGVEGGGGAVRMVVWLGPRADWGDYVGCFDEGLWVGEELGEEVGVAGYEVLVVLRRCEKGEGEGELDKLTGVFV</sequence>
<evidence type="ECO:0000313" key="2">
    <source>
        <dbReference type="Proteomes" id="UP000249057"/>
    </source>
</evidence>
<evidence type="ECO:0000313" key="1">
    <source>
        <dbReference type="EMBL" id="RAH47911.1"/>
    </source>
</evidence>